<dbReference type="InParanoid" id="A9URV2"/>
<proteinExistence type="predicted"/>
<reference evidence="4 5" key="1">
    <citation type="journal article" date="2008" name="Nature">
        <title>The genome of the choanoflagellate Monosiga brevicollis and the origin of metazoans.</title>
        <authorList>
            <consortium name="JGI Sequencing"/>
            <person name="King N."/>
            <person name="Westbrook M.J."/>
            <person name="Young S.L."/>
            <person name="Kuo A."/>
            <person name="Abedin M."/>
            <person name="Chapman J."/>
            <person name="Fairclough S."/>
            <person name="Hellsten U."/>
            <person name="Isogai Y."/>
            <person name="Letunic I."/>
            <person name="Marr M."/>
            <person name="Pincus D."/>
            <person name="Putnam N."/>
            <person name="Rokas A."/>
            <person name="Wright K.J."/>
            <person name="Zuzow R."/>
            <person name="Dirks W."/>
            <person name="Good M."/>
            <person name="Goodstein D."/>
            <person name="Lemons D."/>
            <person name="Li W."/>
            <person name="Lyons J.B."/>
            <person name="Morris A."/>
            <person name="Nichols S."/>
            <person name="Richter D.J."/>
            <person name="Salamov A."/>
            <person name="Bork P."/>
            <person name="Lim W.A."/>
            <person name="Manning G."/>
            <person name="Miller W.T."/>
            <person name="McGinnis W."/>
            <person name="Shapiro H."/>
            <person name="Tjian R."/>
            <person name="Grigoriev I.V."/>
            <person name="Rokhsar D."/>
        </authorList>
    </citation>
    <scope>NUCLEOTIDE SEQUENCE [LARGE SCALE GENOMIC DNA]</scope>
    <source>
        <strain evidence="5">MX1 / ATCC 50154</strain>
    </source>
</reference>
<dbReference type="GO" id="GO:0017040">
    <property type="term" value="F:N-acylsphingosine amidohydrolase activity"/>
    <property type="evidence" value="ECO:0007669"/>
    <property type="project" value="UniProtKB-EC"/>
</dbReference>
<dbReference type="GO" id="GO:0016810">
    <property type="term" value="F:hydrolase activity, acting on carbon-nitrogen (but not peptide) bonds"/>
    <property type="evidence" value="ECO:0000318"/>
    <property type="project" value="GO_Central"/>
</dbReference>
<sequence>MMGRAELWLVVVVVGVLTCGGTGLAGRGGVMAAPMTPPTVQIEWEAPVASRWAPAVDAVLARYSAEESFLPVFAAHNASLFNNLTTEDFATLGQSLANHWPHLSEEVDAIAQILTDRGIPTSFNYLAAWVWFHELAHTDAAAPDLRRARACTGVLVPCGATGIAHARNMDQSPYEARRLTLHINMTRNGQVLFEGVDWYWITGGLMTAAGSGLTLEENWRFTDVFSKTTVLAAATTGAMPQVFVFRHVLTQAAESGNASAVLETLETLPLVVGMYIIASAPEREGVIISRSALEGNITRLSGDYLVQTNYDHWLPDPADDPRRTMAEQRLNSTASSLNDCHLSAYDAVVADGVKNTDTAYSVLMTREGIRFAIVWDTKP</sequence>
<dbReference type="InterPro" id="IPR001660">
    <property type="entry name" value="SAM"/>
</dbReference>
<dbReference type="EC" id="3.5.1.23" evidence="1"/>
<organism evidence="4 5">
    <name type="scientific">Monosiga brevicollis</name>
    <name type="common">Choanoflagellate</name>
    <dbReference type="NCBI Taxonomy" id="81824"/>
    <lineage>
        <taxon>Eukaryota</taxon>
        <taxon>Choanoflagellata</taxon>
        <taxon>Craspedida</taxon>
        <taxon>Salpingoecidae</taxon>
        <taxon>Monosiga</taxon>
    </lineage>
</organism>
<dbReference type="Proteomes" id="UP000001357">
    <property type="component" value="Unassembled WGS sequence"/>
</dbReference>
<dbReference type="RefSeq" id="XP_001742956.1">
    <property type="nucleotide sequence ID" value="XM_001742904.1"/>
</dbReference>
<dbReference type="PROSITE" id="PS50105">
    <property type="entry name" value="SAM_DOMAIN"/>
    <property type="match status" value="1"/>
</dbReference>
<dbReference type="AlphaFoldDB" id="A9URV2"/>
<dbReference type="PANTHER" id="PTHR28583:SF1">
    <property type="entry name" value="ACID CERAMIDASE"/>
    <property type="match status" value="1"/>
</dbReference>
<protein>
    <recommendedName>
        <fullName evidence="1">ceramidase</fullName>
        <ecNumber evidence="1">3.5.1.23</ecNumber>
    </recommendedName>
</protein>
<feature type="signal peptide" evidence="2">
    <location>
        <begin position="1"/>
        <end position="23"/>
    </location>
</feature>
<evidence type="ECO:0000256" key="2">
    <source>
        <dbReference type="SAM" id="SignalP"/>
    </source>
</evidence>
<evidence type="ECO:0000313" key="5">
    <source>
        <dbReference type="Proteomes" id="UP000001357"/>
    </source>
</evidence>
<dbReference type="GeneID" id="5888445"/>
<dbReference type="EMBL" id="CH991544">
    <property type="protein sequence ID" value="EDQ91670.1"/>
    <property type="molecule type" value="Genomic_DNA"/>
</dbReference>
<gene>
    <name evidence="4" type="ORF">MONBRDRAFT_5578</name>
</gene>
<dbReference type="KEGG" id="mbr:MONBRDRAFT_5578"/>
<dbReference type="PANTHER" id="PTHR28583">
    <property type="entry name" value="ACID AMIDASE"/>
    <property type="match status" value="1"/>
</dbReference>
<feature type="domain" description="SAM" evidence="3">
    <location>
        <begin position="44"/>
        <end position="113"/>
    </location>
</feature>
<name>A9URV2_MONBE</name>
<feature type="chain" id="PRO_5002744653" description="ceramidase" evidence="2">
    <location>
        <begin position="24"/>
        <end position="379"/>
    </location>
</feature>
<accession>A9URV2</accession>
<dbReference type="OMA" id="YSHEIGH"/>
<evidence type="ECO:0000313" key="4">
    <source>
        <dbReference type="EMBL" id="EDQ91670.1"/>
    </source>
</evidence>
<evidence type="ECO:0000259" key="3">
    <source>
        <dbReference type="PROSITE" id="PS50105"/>
    </source>
</evidence>
<keyword evidence="5" id="KW-1185">Reference proteome</keyword>
<evidence type="ECO:0000256" key="1">
    <source>
        <dbReference type="ARBA" id="ARBA00011891"/>
    </source>
</evidence>
<keyword evidence="2" id="KW-0732">Signal</keyword>